<organism evidence="3 4">
    <name type="scientific">Cylindrotheca closterium</name>
    <dbReference type="NCBI Taxonomy" id="2856"/>
    <lineage>
        <taxon>Eukaryota</taxon>
        <taxon>Sar</taxon>
        <taxon>Stramenopiles</taxon>
        <taxon>Ochrophyta</taxon>
        <taxon>Bacillariophyta</taxon>
        <taxon>Bacillariophyceae</taxon>
        <taxon>Bacillariophycidae</taxon>
        <taxon>Bacillariales</taxon>
        <taxon>Bacillariaceae</taxon>
        <taxon>Cylindrotheca</taxon>
    </lineage>
</organism>
<proteinExistence type="predicted"/>
<feature type="compositionally biased region" description="Polar residues" evidence="1">
    <location>
        <begin position="78"/>
        <end position="91"/>
    </location>
</feature>
<name>A0AAD2FW35_9STRA</name>
<feature type="compositionally biased region" description="Low complexity" evidence="1">
    <location>
        <begin position="52"/>
        <end position="67"/>
    </location>
</feature>
<keyword evidence="2" id="KW-0812">Transmembrane</keyword>
<sequence>MSSPQEIPVPPAVIAIGLIGFLIALGAILHSKNKQNVKVKVAFDNIPSTPKSNDTTTGTDSSTGNDDAPSTPPRKDSTSTPTDKNTGSIQTPAGRRSARLAKRRKED</sequence>
<evidence type="ECO:0000256" key="2">
    <source>
        <dbReference type="SAM" id="Phobius"/>
    </source>
</evidence>
<comment type="caution">
    <text evidence="3">The sequence shown here is derived from an EMBL/GenBank/DDBJ whole genome shotgun (WGS) entry which is preliminary data.</text>
</comment>
<evidence type="ECO:0000313" key="3">
    <source>
        <dbReference type="EMBL" id="CAJ1954540.1"/>
    </source>
</evidence>
<protein>
    <recommendedName>
        <fullName evidence="5">Transmembrane protein</fullName>
    </recommendedName>
</protein>
<keyword evidence="2" id="KW-1133">Transmembrane helix</keyword>
<reference evidence="3" key="1">
    <citation type="submission" date="2023-08" db="EMBL/GenBank/DDBJ databases">
        <authorList>
            <person name="Audoor S."/>
            <person name="Bilcke G."/>
        </authorList>
    </citation>
    <scope>NUCLEOTIDE SEQUENCE</scope>
</reference>
<evidence type="ECO:0000313" key="4">
    <source>
        <dbReference type="Proteomes" id="UP001295423"/>
    </source>
</evidence>
<dbReference type="AlphaFoldDB" id="A0AAD2FW35"/>
<feature type="compositionally biased region" description="Basic residues" evidence="1">
    <location>
        <begin position="96"/>
        <end position="107"/>
    </location>
</feature>
<accession>A0AAD2FW35</accession>
<dbReference type="EMBL" id="CAKOGP040001869">
    <property type="protein sequence ID" value="CAJ1954540.1"/>
    <property type="molecule type" value="Genomic_DNA"/>
</dbReference>
<keyword evidence="4" id="KW-1185">Reference proteome</keyword>
<feature type="region of interest" description="Disordered" evidence="1">
    <location>
        <begin position="42"/>
        <end position="107"/>
    </location>
</feature>
<dbReference type="Proteomes" id="UP001295423">
    <property type="component" value="Unassembled WGS sequence"/>
</dbReference>
<gene>
    <name evidence="3" type="ORF">CYCCA115_LOCUS15133</name>
</gene>
<evidence type="ECO:0000256" key="1">
    <source>
        <dbReference type="SAM" id="MobiDB-lite"/>
    </source>
</evidence>
<feature type="transmembrane region" description="Helical" evidence="2">
    <location>
        <begin position="12"/>
        <end position="30"/>
    </location>
</feature>
<keyword evidence="2" id="KW-0472">Membrane</keyword>
<evidence type="ECO:0008006" key="5">
    <source>
        <dbReference type="Google" id="ProtNLM"/>
    </source>
</evidence>